<reference evidence="2" key="1">
    <citation type="submission" date="2018-01" db="EMBL/GenBank/DDBJ databases">
        <authorList>
            <person name="Kerou L M."/>
        </authorList>
    </citation>
    <scope>NUCLEOTIDE SEQUENCE [LARGE SCALE GENOMIC DNA]</scope>
    <source>
        <strain evidence="2">SCU2</strain>
    </source>
</reference>
<organism evidence="1 2">
    <name type="scientific">Candidatus Nitrosocaldus cavascurensis</name>
    <dbReference type="NCBI Taxonomy" id="2058097"/>
    <lineage>
        <taxon>Archaea</taxon>
        <taxon>Nitrososphaerota</taxon>
        <taxon>Nitrososphaeria</taxon>
        <taxon>Candidatus Nitrosocaldales</taxon>
        <taxon>Candidatus Nitrosocaldaceae</taxon>
        <taxon>Candidatus Nitrosocaldus</taxon>
    </lineage>
</organism>
<gene>
    <name evidence="1" type="ORF">NCAV_1796</name>
</gene>
<protein>
    <submittedName>
        <fullName evidence="1">Uncharacterized protein</fullName>
    </submittedName>
</protein>
<dbReference type="EMBL" id="LT981265">
    <property type="protein sequence ID" value="SPC34959.1"/>
    <property type="molecule type" value="Genomic_DNA"/>
</dbReference>
<dbReference type="Proteomes" id="UP000236248">
    <property type="component" value="Chromosome NCAV"/>
</dbReference>
<sequence length="61" mass="7303">MRCIICDMNFAFEKGKGISFRNKPICDECLLNLTIVFLDKYKEGIKRYLKQEIKLEHYNNI</sequence>
<evidence type="ECO:0000313" key="1">
    <source>
        <dbReference type="EMBL" id="SPC34959.1"/>
    </source>
</evidence>
<accession>A0A2K5ATK9</accession>
<dbReference type="AlphaFoldDB" id="A0A2K5ATK9"/>
<dbReference type="KEGG" id="ncv:NCAV_1796"/>
<name>A0A2K5ATK9_9ARCH</name>
<keyword evidence="2" id="KW-1185">Reference proteome</keyword>
<evidence type="ECO:0000313" key="2">
    <source>
        <dbReference type="Proteomes" id="UP000236248"/>
    </source>
</evidence>
<proteinExistence type="predicted"/>
<dbReference type="RefSeq" id="WP_148695288.1">
    <property type="nucleotide sequence ID" value="NZ_LT981265.1"/>
</dbReference>
<dbReference type="GeneID" id="41595764"/>